<evidence type="ECO:0008006" key="4">
    <source>
        <dbReference type="Google" id="ProtNLM"/>
    </source>
</evidence>
<accession>A0ABD2WJW8</accession>
<proteinExistence type="predicted"/>
<evidence type="ECO:0000313" key="3">
    <source>
        <dbReference type="Proteomes" id="UP001627154"/>
    </source>
</evidence>
<gene>
    <name evidence="2" type="ORF">TKK_012630</name>
</gene>
<reference evidence="2 3" key="1">
    <citation type="journal article" date="2024" name="bioRxiv">
        <title>A reference genome for Trichogramma kaykai: A tiny desert-dwelling parasitoid wasp with competing sex-ratio distorters.</title>
        <authorList>
            <person name="Culotta J."/>
            <person name="Lindsey A.R."/>
        </authorList>
    </citation>
    <scope>NUCLEOTIDE SEQUENCE [LARGE SCALE GENOMIC DNA]</scope>
    <source>
        <strain evidence="2 3">KSX58</strain>
    </source>
</reference>
<sequence>MYCSSIENYKNFENFQYTMQLTRYLLVPFGLWPLDTDKIYSAYGRVLLQFLCVLVLLTTIVPFFMQVVVIEQNIEVMCTKVLNTYYLGNLKEL</sequence>
<keyword evidence="1" id="KW-0472">Membrane</keyword>
<evidence type="ECO:0000313" key="2">
    <source>
        <dbReference type="EMBL" id="KAL3392929.1"/>
    </source>
</evidence>
<dbReference type="Proteomes" id="UP001627154">
    <property type="component" value="Unassembled WGS sequence"/>
</dbReference>
<comment type="caution">
    <text evidence="2">The sequence shown here is derived from an EMBL/GenBank/DDBJ whole genome shotgun (WGS) entry which is preliminary data.</text>
</comment>
<keyword evidence="3" id="KW-1185">Reference proteome</keyword>
<evidence type="ECO:0000256" key="1">
    <source>
        <dbReference type="SAM" id="Phobius"/>
    </source>
</evidence>
<feature type="transmembrane region" description="Helical" evidence="1">
    <location>
        <begin position="46"/>
        <end position="70"/>
    </location>
</feature>
<dbReference type="AlphaFoldDB" id="A0ABD2WJW8"/>
<name>A0ABD2WJW8_9HYME</name>
<dbReference type="EMBL" id="JBJJXI010000101">
    <property type="protein sequence ID" value="KAL3392929.1"/>
    <property type="molecule type" value="Genomic_DNA"/>
</dbReference>
<keyword evidence="1" id="KW-1133">Transmembrane helix</keyword>
<organism evidence="2 3">
    <name type="scientific">Trichogramma kaykai</name>
    <dbReference type="NCBI Taxonomy" id="54128"/>
    <lineage>
        <taxon>Eukaryota</taxon>
        <taxon>Metazoa</taxon>
        <taxon>Ecdysozoa</taxon>
        <taxon>Arthropoda</taxon>
        <taxon>Hexapoda</taxon>
        <taxon>Insecta</taxon>
        <taxon>Pterygota</taxon>
        <taxon>Neoptera</taxon>
        <taxon>Endopterygota</taxon>
        <taxon>Hymenoptera</taxon>
        <taxon>Apocrita</taxon>
        <taxon>Proctotrupomorpha</taxon>
        <taxon>Chalcidoidea</taxon>
        <taxon>Trichogrammatidae</taxon>
        <taxon>Trichogramma</taxon>
    </lineage>
</organism>
<keyword evidence="1" id="KW-0812">Transmembrane</keyword>
<protein>
    <recommendedName>
        <fullName evidence="4">Odorant receptor</fullName>
    </recommendedName>
</protein>